<name>A0A9W9NP61_9EURO</name>
<accession>A0A9W9NP61</accession>
<protein>
    <recommendedName>
        <fullName evidence="2">Ribonucleases P/MRP subunit Pop8-like domain-containing protein</fullName>
    </recommendedName>
</protein>
<dbReference type="InterPro" id="IPR020347">
    <property type="entry name" value="Pop8"/>
</dbReference>
<dbReference type="PANTHER" id="PTHR28173:SF1">
    <property type="entry name" value="RIBONUCLEASES P_MRP PROTEIN SUBUNIT POP8"/>
    <property type="match status" value="1"/>
</dbReference>
<evidence type="ECO:0000313" key="4">
    <source>
        <dbReference type="Proteomes" id="UP001150941"/>
    </source>
</evidence>
<dbReference type="RefSeq" id="XP_058327759.1">
    <property type="nucleotide sequence ID" value="XM_058477414.1"/>
</dbReference>
<dbReference type="InterPro" id="IPR049128">
    <property type="entry name" value="Pop8-like_dom"/>
</dbReference>
<comment type="caution">
    <text evidence="3">The sequence shown here is derived from an EMBL/GenBank/DDBJ whole genome shotgun (WGS) entry which is preliminary data.</text>
</comment>
<dbReference type="GO" id="GO:0000171">
    <property type="term" value="F:ribonuclease MRP activity"/>
    <property type="evidence" value="ECO:0007669"/>
    <property type="project" value="TreeGrafter"/>
</dbReference>
<dbReference type="GO" id="GO:0034965">
    <property type="term" value="P:intronic box C/D snoRNA processing"/>
    <property type="evidence" value="ECO:0007669"/>
    <property type="project" value="TreeGrafter"/>
</dbReference>
<dbReference type="GO" id="GO:0000294">
    <property type="term" value="P:nuclear-transcribed mRNA catabolic process, RNase MRP-dependent"/>
    <property type="evidence" value="ECO:0007669"/>
    <property type="project" value="TreeGrafter"/>
</dbReference>
<dbReference type="PANTHER" id="PTHR28173">
    <property type="entry name" value="RIBONUCLEASES P/MRP PROTEIN SUBUNIT POP8"/>
    <property type="match status" value="1"/>
</dbReference>
<dbReference type="GO" id="GO:0008033">
    <property type="term" value="P:tRNA processing"/>
    <property type="evidence" value="ECO:0007669"/>
    <property type="project" value="InterPro"/>
</dbReference>
<dbReference type="GO" id="GO:0005655">
    <property type="term" value="C:nucleolar ribonuclease P complex"/>
    <property type="evidence" value="ECO:0007669"/>
    <property type="project" value="InterPro"/>
</dbReference>
<dbReference type="EMBL" id="JAPQKS010000006">
    <property type="protein sequence ID" value="KAJ5223576.1"/>
    <property type="molecule type" value="Genomic_DNA"/>
</dbReference>
<reference evidence="3" key="1">
    <citation type="submission" date="2022-11" db="EMBL/GenBank/DDBJ databases">
        <authorList>
            <person name="Petersen C."/>
        </authorList>
    </citation>
    <scope>NUCLEOTIDE SEQUENCE</scope>
    <source>
        <strain evidence="3">IBT 19713</strain>
    </source>
</reference>
<feature type="domain" description="Ribonucleases P/MRP subunit Pop8-like" evidence="2">
    <location>
        <begin position="39"/>
        <end position="122"/>
    </location>
</feature>
<dbReference type="GeneID" id="83204717"/>
<evidence type="ECO:0000313" key="3">
    <source>
        <dbReference type="EMBL" id="KAJ5223576.1"/>
    </source>
</evidence>
<proteinExistence type="predicted"/>
<evidence type="ECO:0000259" key="2">
    <source>
        <dbReference type="Pfam" id="PF20976"/>
    </source>
</evidence>
<feature type="region of interest" description="Disordered" evidence="1">
    <location>
        <begin position="1"/>
        <end position="35"/>
    </location>
</feature>
<dbReference type="GO" id="GO:0000172">
    <property type="term" value="C:ribonuclease MRP complex"/>
    <property type="evidence" value="ECO:0007669"/>
    <property type="project" value="InterPro"/>
</dbReference>
<keyword evidence="4" id="KW-1185">Reference proteome</keyword>
<evidence type="ECO:0000256" key="1">
    <source>
        <dbReference type="SAM" id="MobiDB-lite"/>
    </source>
</evidence>
<gene>
    <name evidence="3" type="ORF">N7468_008118</name>
</gene>
<dbReference type="Pfam" id="PF20976">
    <property type="entry name" value="Pop8"/>
    <property type="match status" value="1"/>
</dbReference>
<sequence length="156" mass="16521">MGDTQNTKMPGAEKLTGSSKRKASDPQNSGIQFTSRNPPWTYLRLQLHLDNALSQPLDALSARTYLSSAFSQYLGLTGTSISVDILKVEHNSSSQPGPKGDYVWIRIPCGDAAAVVAALSSWVGGSNGLNYAWRVCAKGNYLSALAAGSGADLFVP</sequence>
<dbReference type="AlphaFoldDB" id="A0A9W9NP61"/>
<dbReference type="OrthoDB" id="5530243at2759"/>
<dbReference type="Proteomes" id="UP001150941">
    <property type="component" value="Unassembled WGS sequence"/>
</dbReference>
<dbReference type="GO" id="GO:0004526">
    <property type="term" value="F:ribonuclease P activity"/>
    <property type="evidence" value="ECO:0007669"/>
    <property type="project" value="TreeGrafter"/>
</dbReference>
<feature type="compositionally biased region" description="Polar residues" evidence="1">
    <location>
        <begin position="25"/>
        <end position="35"/>
    </location>
</feature>
<reference evidence="3" key="2">
    <citation type="journal article" date="2023" name="IMA Fungus">
        <title>Comparative genomic study of the Penicillium genus elucidates a diverse pangenome and 15 lateral gene transfer events.</title>
        <authorList>
            <person name="Petersen C."/>
            <person name="Sorensen T."/>
            <person name="Nielsen M.R."/>
            <person name="Sondergaard T.E."/>
            <person name="Sorensen J.L."/>
            <person name="Fitzpatrick D.A."/>
            <person name="Frisvad J.C."/>
            <person name="Nielsen K.L."/>
        </authorList>
    </citation>
    <scope>NUCLEOTIDE SEQUENCE</scope>
    <source>
        <strain evidence="3">IBT 19713</strain>
    </source>
</reference>
<organism evidence="3 4">
    <name type="scientific">Penicillium chermesinum</name>
    <dbReference type="NCBI Taxonomy" id="63820"/>
    <lineage>
        <taxon>Eukaryota</taxon>
        <taxon>Fungi</taxon>
        <taxon>Dikarya</taxon>
        <taxon>Ascomycota</taxon>
        <taxon>Pezizomycotina</taxon>
        <taxon>Eurotiomycetes</taxon>
        <taxon>Eurotiomycetidae</taxon>
        <taxon>Eurotiales</taxon>
        <taxon>Aspergillaceae</taxon>
        <taxon>Penicillium</taxon>
    </lineage>
</organism>